<protein>
    <submittedName>
        <fullName evidence="1">Uncharacterized protein</fullName>
    </submittedName>
</protein>
<evidence type="ECO:0000313" key="2">
    <source>
        <dbReference type="Proteomes" id="UP001388366"/>
    </source>
</evidence>
<gene>
    <name evidence="1" type="ORF">WNY63_21505</name>
</gene>
<sequence>MDKQSRMELRRKVGLRDLPKPQVKILGPEYAMSFACLNCKTSNMRHFDKAPCDYPDTMECPICNGVAVNLGRHFKPPKKSDDAQWKKVKYLVEHGFVFQTIYEQRDDSGYYKVSYPRSLAEAKEFVAKYKDKAVSIAL</sequence>
<dbReference type="RefSeq" id="WP_342884755.1">
    <property type="nucleotide sequence ID" value="NZ_JBBMQU010000090.1"/>
</dbReference>
<proteinExistence type="predicted"/>
<dbReference type="EMBL" id="JBBMQU010000090">
    <property type="protein sequence ID" value="MEM5553284.1"/>
    <property type="molecule type" value="Genomic_DNA"/>
</dbReference>
<reference evidence="1 2" key="1">
    <citation type="submission" date="2024-03" db="EMBL/GenBank/DDBJ databases">
        <title>Community enrichment and isolation of bacterial strains for fucoidan degradation.</title>
        <authorList>
            <person name="Sichert A."/>
        </authorList>
    </citation>
    <scope>NUCLEOTIDE SEQUENCE [LARGE SCALE GENOMIC DNA]</scope>
    <source>
        <strain evidence="1 2">AS81</strain>
    </source>
</reference>
<dbReference type="Proteomes" id="UP001388366">
    <property type="component" value="Unassembled WGS sequence"/>
</dbReference>
<comment type="caution">
    <text evidence="1">The sequence shown here is derived from an EMBL/GenBank/DDBJ whole genome shotgun (WGS) entry which is preliminary data.</text>
</comment>
<accession>A0ABU9U8B8</accession>
<organism evidence="1 2">
    <name type="scientific">Pseudoalteromonas neustonica</name>
    <dbReference type="NCBI Taxonomy" id="1840331"/>
    <lineage>
        <taxon>Bacteria</taxon>
        <taxon>Pseudomonadati</taxon>
        <taxon>Pseudomonadota</taxon>
        <taxon>Gammaproteobacteria</taxon>
        <taxon>Alteromonadales</taxon>
        <taxon>Pseudoalteromonadaceae</taxon>
        <taxon>Pseudoalteromonas</taxon>
    </lineage>
</organism>
<name>A0ABU9U8B8_9GAMM</name>
<evidence type="ECO:0000313" key="1">
    <source>
        <dbReference type="EMBL" id="MEM5553284.1"/>
    </source>
</evidence>
<keyword evidence="2" id="KW-1185">Reference proteome</keyword>